<dbReference type="GO" id="GO:0003677">
    <property type="term" value="F:DNA binding"/>
    <property type="evidence" value="ECO:0007669"/>
    <property type="project" value="UniProtKB-KW"/>
</dbReference>
<dbReference type="STRING" id="1344418.A0A1D2VRC1"/>
<evidence type="ECO:0000256" key="4">
    <source>
        <dbReference type="ARBA" id="ARBA00023242"/>
    </source>
</evidence>
<dbReference type="Pfam" id="PF11951">
    <property type="entry name" value="Fungal_trans_2"/>
    <property type="match status" value="1"/>
</dbReference>
<evidence type="ECO:0000313" key="6">
    <source>
        <dbReference type="Proteomes" id="UP000095038"/>
    </source>
</evidence>
<dbReference type="InParanoid" id="A0A1D2VRC1"/>
<keyword evidence="4" id="KW-0539">Nucleus</keyword>
<evidence type="ECO:0000256" key="1">
    <source>
        <dbReference type="ARBA" id="ARBA00023015"/>
    </source>
</evidence>
<accession>A0A1D2VRC1</accession>
<keyword evidence="1" id="KW-0805">Transcription regulation</keyword>
<dbReference type="RefSeq" id="XP_020050470.1">
    <property type="nucleotide sequence ID" value="XM_020188557.1"/>
</dbReference>
<name>A0A1D2VRC1_9ASCO</name>
<evidence type="ECO:0000256" key="2">
    <source>
        <dbReference type="ARBA" id="ARBA00023125"/>
    </source>
</evidence>
<dbReference type="GeneID" id="30962193"/>
<reference evidence="6" key="1">
    <citation type="submission" date="2016-05" db="EMBL/GenBank/DDBJ databases">
        <title>Comparative genomics of biotechnologically important yeasts.</title>
        <authorList>
            <consortium name="DOE Joint Genome Institute"/>
            <person name="Riley R."/>
            <person name="Haridas S."/>
            <person name="Wolfe K.H."/>
            <person name="Lopes M.R."/>
            <person name="Hittinger C.T."/>
            <person name="Goker M."/>
            <person name="Salamov A."/>
            <person name="Wisecaver J."/>
            <person name="Long T.M."/>
            <person name="Aerts A.L."/>
            <person name="Barry K."/>
            <person name="Choi C."/>
            <person name="Clum A."/>
            <person name="Coughlan A.Y."/>
            <person name="Deshpande S."/>
            <person name="Douglass A.P."/>
            <person name="Hanson S.J."/>
            <person name="Klenk H.-P."/>
            <person name="Labutti K."/>
            <person name="Lapidus A."/>
            <person name="Lindquist E."/>
            <person name="Lipzen A."/>
            <person name="Meier-Kolthoff J.P."/>
            <person name="Ohm R.A."/>
            <person name="Otillar R.P."/>
            <person name="Pangilinan J."/>
            <person name="Peng Y."/>
            <person name="Rokas A."/>
            <person name="Rosa C.A."/>
            <person name="Scheuner C."/>
            <person name="Sibirny A.A."/>
            <person name="Slot J.C."/>
            <person name="Stielow J.B."/>
            <person name="Sun H."/>
            <person name="Kurtzman C.P."/>
            <person name="Blackwell M."/>
            <person name="Grigoriev I.V."/>
            <person name="Jeffries T.W."/>
        </authorList>
    </citation>
    <scope>NUCLEOTIDE SEQUENCE [LARGE SCALE GENOMIC DNA]</scope>
    <source>
        <strain evidence="6">DSM 1968</strain>
    </source>
</reference>
<evidence type="ECO:0000256" key="3">
    <source>
        <dbReference type="ARBA" id="ARBA00023163"/>
    </source>
</evidence>
<keyword evidence="3" id="KW-0804">Transcription</keyword>
<sequence>MKIKQLKEIIDFDLNNDLSDFEDEDDIDSDDILYLKILNQNENFKNELNFNYYYLIIYLKIIKGLYYNTFIFDRSNFQISKNKKFDDVLKKNYNKVKSDYEYFKKNPRKSNRVKIKIITSLSENTHGNIVEKELNKMESINQEQYNNDNNDNDNDDDNDINDDINLIEQNMAYQNFHLGRPTFHIKFNYDDVSESKGFINNQKQFKQLSVNLPLFESLCNDNDTDIIFPLNNNGIKDKLENLNLNDLVYPVPLSLLNLSYKIAKLCSHNNFFKEKKIWARNFPKILSDFEDRLLNWKNNWKLTYYDKKSRLVKYISVYHELIYHNIMSFYYSVLIYYCRYVNVSSLVSINSYVLKTISHLKKVYQIIETMYDNMDGVGEGKPFHFKPFFLPIFYASCEVSSDALQKECEVIWRHYDRYIRQSNRSKSSIFNNNYWKAKQVVYEIWEQQNQNHKNVSWIELLKQWNFKLLLV</sequence>
<protein>
    <submittedName>
        <fullName evidence="5">Uncharacterized protein</fullName>
    </submittedName>
</protein>
<gene>
    <name evidence="5" type="ORF">ASCRUDRAFT_103097</name>
</gene>
<dbReference type="PANTHER" id="PTHR31069:SF32">
    <property type="entry name" value="ARGININE METABOLISM REGULATION PROTEIN II"/>
    <property type="match status" value="1"/>
</dbReference>
<dbReference type="OrthoDB" id="3477330at2759"/>
<dbReference type="AlphaFoldDB" id="A0A1D2VRC1"/>
<dbReference type="InterPro" id="IPR021858">
    <property type="entry name" value="Fun_TF"/>
</dbReference>
<proteinExistence type="predicted"/>
<dbReference type="EMBL" id="KV454475">
    <property type="protein sequence ID" value="ODV64163.1"/>
    <property type="molecule type" value="Genomic_DNA"/>
</dbReference>
<dbReference type="PANTHER" id="PTHR31069">
    <property type="entry name" value="OLEATE-ACTIVATED TRANSCRIPTION FACTOR 1-RELATED"/>
    <property type="match status" value="1"/>
</dbReference>
<organism evidence="5 6">
    <name type="scientific">Ascoidea rubescens DSM 1968</name>
    <dbReference type="NCBI Taxonomy" id="1344418"/>
    <lineage>
        <taxon>Eukaryota</taxon>
        <taxon>Fungi</taxon>
        <taxon>Dikarya</taxon>
        <taxon>Ascomycota</taxon>
        <taxon>Saccharomycotina</taxon>
        <taxon>Saccharomycetes</taxon>
        <taxon>Ascoideaceae</taxon>
        <taxon>Ascoidea</taxon>
    </lineage>
</organism>
<dbReference type="Proteomes" id="UP000095038">
    <property type="component" value="Unassembled WGS sequence"/>
</dbReference>
<dbReference type="InterPro" id="IPR050675">
    <property type="entry name" value="OAF3"/>
</dbReference>
<evidence type="ECO:0000313" key="5">
    <source>
        <dbReference type="EMBL" id="ODV64163.1"/>
    </source>
</evidence>
<keyword evidence="6" id="KW-1185">Reference proteome</keyword>
<keyword evidence="2" id="KW-0238">DNA-binding</keyword>